<dbReference type="AlphaFoldDB" id="A0AAF0BXF4"/>
<accession>A0AAF0BXF4</accession>
<proteinExistence type="predicted"/>
<evidence type="ECO:0000313" key="3">
    <source>
        <dbReference type="Proteomes" id="UP001216390"/>
    </source>
</evidence>
<dbReference type="Pfam" id="PF07858">
    <property type="entry name" value="LEH"/>
    <property type="match status" value="1"/>
</dbReference>
<evidence type="ECO:0000313" key="2">
    <source>
        <dbReference type="EMBL" id="WCO68948.1"/>
    </source>
</evidence>
<dbReference type="InterPro" id="IPR032710">
    <property type="entry name" value="NTF2-like_dom_sf"/>
</dbReference>
<organism evidence="2 3">
    <name type="scientific">Iamia majanohamensis</name>
    <dbReference type="NCBI Taxonomy" id="467976"/>
    <lineage>
        <taxon>Bacteria</taxon>
        <taxon>Bacillati</taxon>
        <taxon>Actinomycetota</taxon>
        <taxon>Acidimicrobiia</taxon>
        <taxon>Acidimicrobiales</taxon>
        <taxon>Iamiaceae</taxon>
        <taxon>Iamia</taxon>
    </lineage>
</organism>
<dbReference type="Proteomes" id="UP001216390">
    <property type="component" value="Chromosome"/>
</dbReference>
<dbReference type="GO" id="GO:0016787">
    <property type="term" value="F:hydrolase activity"/>
    <property type="evidence" value="ECO:0007669"/>
    <property type="project" value="UniProtKB-KW"/>
</dbReference>
<name>A0AAF0BXF4_9ACTN</name>
<dbReference type="EMBL" id="CP116942">
    <property type="protein sequence ID" value="WCO68948.1"/>
    <property type="molecule type" value="Genomic_DNA"/>
</dbReference>
<dbReference type="KEGG" id="ima:PO878_09450"/>
<dbReference type="Gene3D" id="3.10.450.50">
    <property type="match status" value="1"/>
</dbReference>
<dbReference type="InterPro" id="IPR013100">
    <property type="entry name" value="LEH"/>
</dbReference>
<feature type="domain" description="Limonene-1,2-epoxide hydrolase" evidence="1">
    <location>
        <begin position="13"/>
        <end position="131"/>
    </location>
</feature>
<protein>
    <submittedName>
        <fullName evidence="2">Limonene-1,2-epoxide hydrolase family protein</fullName>
    </submittedName>
</protein>
<keyword evidence="2" id="KW-0378">Hydrolase</keyword>
<keyword evidence="3" id="KW-1185">Reference proteome</keyword>
<evidence type="ECO:0000259" key="1">
    <source>
        <dbReference type="Pfam" id="PF07858"/>
    </source>
</evidence>
<reference evidence="2" key="1">
    <citation type="submission" date="2023-01" db="EMBL/GenBank/DDBJ databases">
        <title>The diversity of Class Acidimicrobiia in South China Sea sediment environments and the proposal of Iamia marina sp. nov., a novel species of the genus Iamia.</title>
        <authorList>
            <person name="He Y."/>
            <person name="Tian X."/>
        </authorList>
    </citation>
    <scope>NUCLEOTIDE SEQUENCE</scope>
    <source>
        <strain evidence="2">DSM 19957</strain>
    </source>
</reference>
<dbReference type="RefSeq" id="WP_272738462.1">
    <property type="nucleotide sequence ID" value="NZ_CP116942.1"/>
</dbReference>
<dbReference type="SUPFAM" id="SSF54427">
    <property type="entry name" value="NTF2-like"/>
    <property type="match status" value="1"/>
</dbReference>
<sequence length="155" mass="16727">MSSTSAPPSVDTPVAVVEAFLEALSAPDVDAAMALVDESIAYTNVSLPTMDRTAMRQFLSGVEEPGSGFDVTIHNISADGGTVLTERTDLLVLRGIKVQIWVCGRFEVVDGKITVWRDYFDWLDIARAAVRGIAARFKPELAPSMPSKDDEAPGR</sequence>
<gene>
    <name evidence="2" type="ORF">PO878_09450</name>
</gene>